<dbReference type="EMBL" id="CP155447">
    <property type="protein sequence ID" value="XBH08018.1"/>
    <property type="molecule type" value="Genomic_DNA"/>
</dbReference>
<dbReference type="AlphaFoldDB" id="A0AAU7CRC2"/>
<accession>A0AAU7CRC2</accession>
<feature type="region of interest" description="Disordered" evidence="1">
    <location>
        <begin position="68"/>
        <end position="87"/>
    </location>
</feature>
<organism evidence="2">
    <name type="scientific">Singulisphaera sp. Ch08</name>
    <dbReference type="NCBI Taxonomy" id="3120278"/>
    <lineage>
        <taxon>Bacteria</taxon>
        <taxon>Pseudomonadati</taxon>
        <taxon>Planctomycetota</taxon>
        <taxon>Planctomycetia</taxon>
        <taxon>Isosphaerales</taxon>
        <taxon>Isosphaeraceae</taxon>
        <taxon>Singulisphaera</taxon>
    </lineage>
</organism>
<name>A0AAU7CRC2_9BACT</name>
<dbReference type="InterPro" id="IPR009057">
    <property type="entry name" value="Homeodomain-like_sf"/>
</dbReference>
<feature type="compositionally biased region" description="Basic and acidic residues" evidence="1">
    <location>
        <begin position="76"/>
        <end position="87"/>
    </location>
</feature>
<evidence type="ECO:0008006" key="3">
    <source>
        <dbReference type="Google" id="ProtNLM"/>
    </source>
</evidence>
<dbReference type="RefSeq" id="WP_406700855.1">
    <property type="nucleotide sequence ID" value="NZ_CP155447.1"/>
</dbReference>
<evidence type="ECO:0000256" key="1">
    <source>
        <dbReference type="SAM" id="MobiDB-lite"/>
    </source>
</evidence>
<dbReference type="SUPFAM" id="SSF46689">
    <property type="entry name" value="Homeodomain-like"/>
    <property type="match status" value="1"/>
</dbReference>
<feature type="compositionally biased region" description="Basic and acidic residues" evidence="1">
    <location>
        <begin position="1"/>
        <end position="14"/>
    </location>
</feature>
<protein>
    <recommendedName>
        <fullName evidence="3">Transposase</fullName>
    </recommendedName>
</protein>
<feature type="region of interest" description="Disordered" evidence="1">
    <location>
        <begin position="1"/>
        <end position="22"/>
    </location>
</feature>
<gene>
    <name evidence="2" type="ORF">V5E97_18875</name>
</gene>
<reference evidence="2" key="1">
    <citation type="submission" date="2024-05" db="EMBL/GenBank/DDBJ databases">
        <title>Planctomycetes of the genus Singulisphaera possess chitinolytic capabilities.</title>
        <authorList>
            <person name="Ivanova A."/>
        </authorList>
    </citation>
    <scope>NUCLEOTIDE SEQUENCE</scope>
    <source>
        <strain evidence="2">Ch08T</strain>
    </source>
</reference>
<evidence type="ECO:0000313" key="2">
    <source>
        <dbReference type="EMBL" id="XBH08018.1"/>
    </source>
</evidence>
<proteinExistence type="predicted"/>
<sequence>MRTHRDTGTLEPKPHGGGNPAVLTPQALERLRELIRQQPDAARPECRQRLGVSCGLMTISCTLGRLGLPRKKKLPRAQEEDRPDVQERRREFCEELAGVDPRRLVFVDECGTNTAMTQTYGRVPMGPRVYTNTPGQ</sequence>